<name>A0AAV7INB6_COTGL</name>
<dbReference type="InterPro" id="IPR000566">
    <property type="entry name" value="Lipocln_cytosolic_FA-bd_dom"/>
</dbReference>
<dbReference type="Proteomes" id="UP000826195">
    <property type="component" value="Unassembled WGS sequence"/>
</dbReference>
<evidence type="ECO:0000259" key="2">
    <source>
        <dbReference type="Pfam" id="PF00061"/>
    </source>
</evidence>
<dbReference type="InterPro" id="IPR012674">
    <property type="entry name" value="Calycin"/>
</dbReference>
<dbReference type="AlphaFoldDB" id="A0AAV7INB6"/>
<proteinExistence type="predicted"/>
<feature type="chain" id="PRO_5043798541" description="Lipocalin/cytosolic fatty-acid binding domain-containing protein" evidence="1">
    <location>
        <begin position="17"/>
        <end position="214"/>
    </location>
</feature>
<dbReference type="CDD" id="cd00301">
    <property type="entry name" value="lipocalin_FABP"/>
    <property type="match status" value="1"/>
</dbReference>
<dbReference type="Pfam" id="PF00061">
    <property type="entry name" value="Lipocalin"/>
    <property type="match status" value="1"/>
</dbReference>
<evidence type="ECO:0000313" key="3">
    <source>
        <dbReference type="EMBL" id="KAH0555073.1"/>
    </source>
</evidence>
<sequence length="214" mass="23910">MFANLIFFCLAAGAFAQSSASVRGASSSSAPTSSQVSSFANSGWTNGLCPEIVGEPLDMNKKSGYWYEVQRSTNDFSGLDRCTKEIWYKPVNGVSNTIIKSLSNVADVTETTVLRVKKSGPKNYYMYHVPILGVVSKNHLYLDLDYDSHALFWTCENRGNKHRETVTLLSRHPKLPDNIDEIERKAFAKYNLTMPPMVSYDLSGCNEAYDSYDL</sequence>
<comment type="caution">
    <text evidence="3">The sequence shown here is derived from an EMBL/GenBank/DDBJ whole genome shotgun (WGS) entry which is preliminary data.</text>
</comment>
<dbReference type="Gene3D" id="2.40.128.20">
    <property type="match status" value="1"/>
</dbReference>
<evidence type="ECO:0000256" key="1">
    <source>
        <dbReference type="SAM" id="SignalP"/>
    </source>
</evidence>
<protein>
    <recommendedName>
        <fullName evidence="2">Lipocalin/cytosolic fatty-acid binding domain-containing protein</fullName>
    </recommendedName>
</protein>
<feature type="domain" description="Lipocalin/cytosolic fatty-acid binding" evidence="2">
    <location>
        <begin position="63"/>
        <end position="186"/>
    </location>
</feature>
<dbReference type="SUPFAM" id="SSF50814">
    <property type="entry name" value="Lipocalins"/>
    <property type="match status" value="1"/>
</dbReference>
<gene>
    <name evidence="3" type="ORF">KQX54_015090</name>
</gene>
<accession>A0AAV7INB6</accession>
<feature type="signal peptide" evidence="1">
    <location>
        <begin position="1"/>
        <end position="16"/>
    </location>
</feature>
<keyword evidence="4" id="KW-1185">Reference proteome</keyword>
<evidence type="ECO:0000313" key="4">
    <source>
        <dbReference type="Proteomes" id="UP000826195"/>
    </source>
</evidence>
<organism evidence="3 4">
    <name type="scientific">Cotesia glomerata</name>
    <name type="common">Lepidopteran parasitic wasp</name>
    <name type="synonym">Apanteles glomeratus</name>
    <dbReference type="NCBI Taxonomy" id="32391"/>
    <lineage>
        <taxon>Eukaryota</taxon>
        <taxon>Metazoa</taxon>
        <taxon>Ecdysozoa</taxon>
        <taxon>Arthropoda</taxon>
        <taxon>Hexapoda</taxon>
        <taxon>Insecta</taxon>
        <taxon>Pterygota</taxon>
        <taxon>Neoptera</taxon>
        <taxon>Endopterygota</taxon>
        <taxon>Hymenoptera</taxon>
        <taxon>Apocrita</taxon>
        <taxon>Ichneumonoidea</taxon>
        <taxon>Braconidae</taxon>
        <taxon>Microgastrinae</taxon>
        <taxon>Cotesia</taxon>
    </lineage>
</organism>
<dbReference type="EMBL" id="JAHXZJ010001119">
    <property type="protein sequence ID" value="KAH0555073.1"/>
    <property type="molecule type" value="Genomic_DNA"/>
</dbReference>
<reference evidence="3 4" key="1">
    <citation type="journal article" date="2021" name="J. Hered.">
        <title>A chromosome-level genome assembly of the parasitoid wasp, Cotesia glomerata (Hymenoptera: Braconidae).</title>
        <authorList>
            <person name="Pinto B.J."/>
            <person name="Weis J.J."/>
            <person name="Gamble T."/>
            <person name="Ode P.J."/>
            <person name="Paul R."/>
            <person name="Zaspel J.M."/>
        </authorList>
    </citation>
    <scope>NUCLEOTIDE SEQUENCE [LARGE SCALE GENOMIC DNA]</scope>
    <source>
        <strain evidence="3">CgM1</strain>
    </source>
</reference>
<keyword evidence="1" id="KW-0732">Signal</keyword>